<dbReference type="SMR" id="A0A1S5RQT2"/>
<dbReference type="Pfam" id="PF11630">
    <property type="entry name" value="Anti-LPS-SCYG"/>
    <property type="match status" value="1"/>
</dbReference>
<protein>
    <submittedName>
        <fullName evidence="4">ALF5</fullName>
    </submittedName>
</protein>
<dbReference type="AlphaFoldDB" id="A0A1S5RQT2"/>
<dbReference type="GeneID" id="138372945"/>
<evidence type="ECO:0000256" key="3">
    <source>
        <dbReference type="SAM" id="SignalP"/>
    </source>
</evidence>
<dbReference type="InterPro" id="IPR038539">
    <property type="entry name" value="Anti-LPS_factor/Scygonadin_sf"/>
</dbReference>
<organism evidence="4">
    <name type="scientific">Procambarus clarkii</name>
    <name type="common">Red swamp crayfish</name>
    <dbReference type="NCBI Taxonomy" id="6728"/>
    <lineage>
        <taxon>Eukaryota</taxon>
        <taxon>Metazoa</taxon>
        <taxon>Ecdysozoa</taxon>
        <taxon>Arthropoda</taxon>
        <taxon>Crustacea</taxon>
        <taxon>Multicrustacea</taxon>
        <taxon>Malacostraca</taxon>
        <taxon>Eumalacostraca</taxon>
        <taxon>Eucarida</taxon>
        <taxon>Decapoda</taxon>
        <taxon>Pleocyemata</taxon>
        <taxon>Astacidea</taxon>
        <taxon>Astacoidea</taxon>
        <taxon>Cambaridae</taxon>
        <taxon>Procambarus</taxon>
    </lineage>
</organism>
<keyword evidence="2" id="KW-0044">Antibiotic</keyword>
<reference evidence="4" key="1">
    <citation type="journal article" date="2017" name="Gene">
        <title>Newly identified PcToll4 regulates antimicrobial peptide expression in intestine of red swamp crayfish Procambarus clarkii.</title>
        <authorList>
            <person name="Huang Y."/>
            <person name="Li T."/>
            <person name="Jin M."/>
            <person name="Yin S."/>
            <person name="Hui K.M."/>
            <person name="Ren Q."/>
        </authorList>
    </citation>
    <scope>NUCLEOTIDE SEQUENCE</scope>
</reference>
<keyword evidence="3" id="KW-0732">Signal</keyword>
<dbReference type="InterPro" id="IPR024509">
    <property type="entry name" value="Anti-LPS_factor/Scygonadin"/>
</dbReference>
<sequence length="118" mass="13309">MCVLVCLVLVVTVLPQCNNAQAWETLAVAIAEKLVELWQHGEVRLLNHQCNYSVTPKVRSWELYYQGSMWCPGWTPIRGEALTRSRSGVVGKTTQDFVRKAFTAGLITEQEGKDWLVS</sequence>
<accession>A0A1S5RQT2</accession>
<keyword evidence="1" id="KW-0929">Antimicrobial</keyword>
<feature type="chain" id="PRO_5012187640" evidence="3">
    <location>
        <begin position="21"/>
        <end position="118"/>
    </location>
</feature>
<dbReference type="GO" id="GO:0042742">
    <property type="term" value="P:defense response to bacterium"/>
    <property type="evidence" value="ECO:0007669"/>
    <property type="project" value="UniProtKB-KW"/>
</dbReference>
<dbReference type="RefSeq" id="XP_069194913.1">
    <property type="nucleotide sequence ID" value="XM_069338812.1"/>
</dbReference>
<proteinExistence type="evidence at transcript level"/>
<evidence type="ECO:0000256" key="1">
    <source>
        <dbReference type="ARBA" id="ARBA00022529"/>
    </source>
</evidence>
<evidence type="ECO:0000313" key="4">
    <source>
        <dbReference type="EMBL" id="AOG75598.1"/>
    </source>
</evidence>
<dbReference type="OrthoDB" id="6361026at2759"/>
<dbReference type="Gene3D" id="3.30.160.320">
    <property type="match status" value="1"/>
</dbReference>
<dbReference type="KEGG" id="pcla:138372945"/>
<name>A0A1S5RQT2_PROCL</name>
<evidence type="ECO:0000256" key="2">
    <source>
        <dbReference type="ARBA" id="ARBA00023022"/>
    </source>
</evidence>
<feature type="signal peptide" evidence="3">
    <location>
        <begin position="1"/>
        <end position="20"/>
    </location>
</feature>
<dbReference type="EMBL" id="KU680796">
    <property type="protein sequence ID" value="AOG75598.1"/>
    <property type="molecule type" value="mRNA"/>
</dbReference>